<feature type="transmembrane region" description="Helical" evidence="3">
    <location>
        <begin position="243"/>
        <end position="263"/>
    </location>
</feature>
<dbReference type="SUPFAM" id="SSF49899">
    <property type="entry name" value="Concanavalin A-like lectins/glucanases"/>
    <property type="match status" value="1"/>
</dbReference>
<evidence type="ECO:0000256" key="1">
    <source>
        <dbReference type="ARBA" id="ARBA00022729"/>
    </source>
</evidence>
<evidence type="ECO:0000256" key="2">
    <source>
        <dbReference type="ARBA" id="ARBA00023157"/>
    </source>
</evidence>
<dbReference type="EMBL" id="LDRT01000011">
    <property type="protein sequence ID" value="KTR96447.1"/>
    <property type="molecule type" value="Genomic_DNA"/>
</dbReference>
<keyword evidence="1" id="KW-0732">Signal</keyword>
<dbReference type="InterPro" id="IPR013320">
    <property type="entry name" value="ConA-like_dom_sf"/>
</dbReference>
<dbReference type="Pfam" id="PF13385">
    <property type="entry name" value="Laminin_G_3"/>
    <property type="match status" value="1"/>
</dbReference>
<dbReference type="GO" id="GO:0004252">
    <property type="term" value="F:serine-type endopeptidase activity"/>
    <property type="evidence" value="ECO:0007669"/>
    <property type="project" value="InterPro"/>
</dbReference>
<evidence type="ECO:0000313" key="5">
    <source>
        <dbReference type="EMBL" id="KTR96447.1"/>
    </source>
</evidence>
<evidence type="ECO:0000256" key="3">
    <source>
        <dbReference type="SAM" id="Phobius"/>
    </source>
</evidence>
<organism evidence="5 6">
    <name type="scientific">Microbacterium testaceum</name>
    <name type="common">Aureobacterium testaceum</name>
    <name type="synonym">Brevibacterium testaceum</name>
    <dbReference type="NCBI Taxonomy" id="2033"/>
    <lineage>
        <taxon>Bacteria</taxon>
        <taxon>Bacillati</taxon>
        <taxon>Actinomycetota</taxon>
        <taxon>Actinomycetes</taxon>
        <taxon>Micrococcales</taxon>
        <taxon>Microbacteriaceae</taxon>
        <taxon>Microbacterium</taxon>
    </lineage>
</organism>
<accession>A0A147F0U2</accession>
<gene>
    <name evidence="5" type="ORF">NS220_02215</name>
</gene>
<evidence type="ECO:0000259" key="4">
    <source>
        <dbReference type="SMART" id="SM00560"/>
    </source>
</evidence>
<evidence type="ECO:0000313" key="6">
    <source>
        <dbReference type="Proteomes" id="UP000075025"/>
    </source>
</evidence>
<keyword evidence="3" id="KW-0472">Membrane</keyword>
<name>A0A147F0U2_MICTE</name>
<feature type="domain" description="LamG-like jellyroll fold" evidence="4">
    <location>
        <begin position="407"/>
        <end position="558"/>
    </location>
</feature>
<dbReference type="CDD" id="cd06530">
    <property type="entry name" value="S26_SPase_I"/>
    <property type="match status" value="1"/>
</dbReference>
<reference evidence="5 6" key="1">
    <citation type="journal article" date="2016" name="Front. Microbiol.">
        <title>Genomic Resource of Rice Seed Associated Bacteria.</title>
        <authorList>
            <person name="Midha S."/>
            <person name="Bansal K."/>
            <person name="Sharma S."/>
            <person name="Kumar N."/>
            <person name="Patil P.P."/>
            <person name="Chaudhry V."/>
            <person name="Patil P.B."/>
        </authorList>
    </citation>
    <scope>NUCLEOTIDE SEQUENCE [LARGE SCALE GENOMIC DNA]</scope>
    <source>
        <strain evidence="5 6">NS220</strain>
    </source>
</reference>
<dbReference type="InterPro" id="IPR001791">
    <property type="entry name" value="Laminin_G"/>
</dbReference>
<proteinExistence type="predicted"/>
<dbReference type="InterPro" id="IPR006558">
    <property type="entry name" value="LamG-like"/>
</dbReference>
<dbReference type="Gene3D" id="2.60.120.200">
    <property type="match status" value="1"/>
</dbReference>
<keyword evidence="2" id="KW-1015">Disulfide bond</keyword>
<dbReference type="Proteomes" id="UP000075025">
    <property type="component" value="Unassembled WGS sequence"/>
</dbReference>
<feature type="transmembrane region" description="Helical" evidence="3">
    <location>
        <begin position="284"/>
        <end position="304"/>
    </location>
</feature>
<sequence length="568" mass="60143">MTDDTAASELPQRRRSLIAAGIVIGILALTIAAASAMTGVRLFSIQTPSMGETAPVGSLVVTQPQAQYDVGEIVTFTIDDRTVTHRIVGASGGTFTTRGDMNGSTDGWSLSPDAVIGRVVLIAPGAGFALTAAPWLLLGAVLTEAVTWLRRARAGWLWSVRFIGWSTVTTAVSLWLRPWFNVRLLDYRPAPDEGVLMHIVNTGILPVMARATRLVSGQDASVLSTDRLPNGAFTLAPVPDPSWPVRLLLIAACLLPFLGALLVRPTDPEPSPTGLRLRPDRRGGRVVIPATILTIVTVVVLVTVSTSTAAFSATVRNSADVAGTNPFFTCRDAESYVGPGSTWAAYRLSGTGTLTEGDFSGNGRTGTYAQPRATVSNVGCTRDAPQRSVSFTGSQCLYVPGSQTSPNVFSIEAWFQTSSTSNGRIMGFSDGVLSSNDGSWDRLIYLDATGRVVFGIFPGTTVTVASPAGQNFADGAWHHVVATLSSAGMTLYVDGALVGARADQTAGQNFTGTWKIGCGQLRFWTNGSAVGVMDYDGPDHFTGLIQYAAIYTRALSADEVRWHYAAGR</sequence>
<dbReference type="CDD" id="cd00110">
    <property type="entry name" value="LamG"/>
    <property type="match status" value="1"/>
</dbReference>
<feature type="transmembrane region" description="Helical" evidence="3">
    <location>
        <begin position="115"/>
        <end position="142"/>
    </location>
</feature>
<dbReference type="GO" id="GO:0006465">
    <property type="term" value="P:signal peptide processing"/>
    <property type="evidence" value="ECO:0007669"/>
    <property type="project" value="InterPro"/>
</dbReference>
<dbReference type="SMART" id="SM00560">
    <property type="entry name" value="LamGL"/>
    <property type="match status" value="1"/>
</dbReference>
<feature type="transmembrane region" description="Helical" evidence="3">
    <location>
        <begin position="154"/>
        <end position="176"/>
    </location>
</feature>
<dbReference type="OrthoDB" id="9802683at2"/>
<keyword evidence="3" id="KW-0812">Transmembrane</keyword>
<comment type="caution">
    <text evidence="5">The sequence shown here is derived from an EMBL/GenBank/DDBJ whole genome shotgun (WGS) entry which is preliminary data.</text>
</comment>
<dbReference type="RefSeq" id="WP_058622476.1">
    <property type="nucleotide sequence ID" value="NZ_LDRT01000011.1"/>
</dbReference>
<dbReference type="AlphaFoldDB" id="A0A147F0U2"/>
<feature type="transmembrane region" description="Helical" evidence="3">
    <location>
        <begin position="17"/>
        <end position="40"/>
    </location>
</feature>
<dbReference type="PATRIC" id="fig|2033.6.peg.277"/>
<protein>
    <recommendedName>
        <fullName evidence="4">LamG-like jellyroll fold domain-containing protein</fullName>
    </recommendedName>
</protein>
<keyword evidence="3" id="KW-1133">Transmembrane helix</keyword>
<dbReference type="InterPro" id="IPR019533">
    <property type="entry name" value="Peptidase_S26"/>
</dbReference>